<organism evidence="1 2">
    <name type="scientific">Pyropia yezoensis</name>
    <name type="common">Susabi-nori</name>
    <name type="synonym">Porphyra yezoensis</name>
    <dbReference type="NCBI Taxonomy" id="2788"/>
    <lineage>
        <taxon>Eukaryota</taxon>
        <taxon>Rhodophyta</taxon>
        <taxon>Bangiophyceae</taxon>
        <taxon>Bangiales</taxon>
        <taxon>Bangiaceae</taxon>
        <taxon>Pyropia</taxon>
    </lineage>
</organism>
<accession>A0ACC3BX13</accession>
<name>A0ACC3BX13_PYRYE</name>
<protein>
    <submittedName>
        <fullName evidence="1">Uncharacterized protein</fullName>
    </submittedName>
</protein>
<evidence type="ECO:0000313" key="2">
    <source>
        <dbReference type="Proteomes" id="UP000798662"/>
    </source>
</evidence>
<sequence length="1125" mass="119781">MLEVSDLVDRVTETTQEAARAVRDAAAASPALPYPGKVVCLCVAELRDLFILSAWRDRARTSPSGHGDEALVLGDVRWGNVMKWVVANCRGLVSLSGRRRMRAGRVIGQTEHGVALTLSPQTAWMDEPVAERIYAAVWRLKRFVAAVGVAPAGTRSSDVLALASSASGLAAPAADVAQRSNVRVVRPDQSDHPVDVRVWQLILALAGRGSLLAADGRVVRDHIAGAGSTEWQDVGPTLPGGSLPDDFFAQVVLFGALPEQGVGGADRASSRACPTSFPPMTAFEAVLWLSLVRPLASQTRTGSSAAQTSRHDGGDPSNSRGRRLQRDPRLVWAAAGLAAQVVVDVVRGWNALARDVGFVNVESMIAPYLVWNGRTCSYAALARPLDRRAFAPRRQERELWHLVAPVTGNDVFDPARVSEHAVNRSVLADEQLRQVANTLLEHLHMCASADNLADLAAEGLREQQVAQAAPPSDAEAPDVAGAGADKPPPPSLAQRSAQRLGCLTVFRYRPPLWTGEAGTFPSVLRNIRRGLTAVPARASASRTAGGNASSAQPVPPGGDVSLQELGPSVAAPGMTSGSPRDARRTARRAPLAQPLNLFRARRMVMRVMEAVVRVYPCSFEQLQSVHATHHDAIADSCSSGSSSSSGSDNGGGSSSNGADGGGSASISSCNGSGGEATTRRRAPSPASARRFAVPRSLAGTVQLVLTDPPYNIRRLSGQEWSEHDTLSEADMRKAVDLFRALLRPGGHVLIFASPAQHLMWVDHMRSVSDGVGRRAAVVEDEEEDPDQEEEVQQQQQRPAPVPRRPLKRSRIAGEPSFRVDSAPLLIIKDPHAFTPQRRSSTNLSRKVEFVVHATRTGADAQDAYESVNYRSFNSVPSRFPAHLNVIDNVRPPLYHEVVRRPGSSGDTRSSKWMRPEQKSLALMEELVQRLTQPRDIVVDLFAGTCVTALACLRIPMGQYRLAVCSDVDARVIDASIGRLRREVVDQLCMGNFCDVSHSRQRAAAVARAAEFLCLDGREGVAGAGSALQPARTASAPPGGASVGSSSRSSHVRAAIPAGGATSAHLGSVSGGSAVGGVVGGHHGRAQSLDPTAGGSGVLSEGTFMIPPRPSDTERRLDFRATRLCR</sequence>
<reference evidence="1" key="1">
    <citation type="submission" date="2019-11" db="EMBL/GenBank/DDBJ databases">
        <title>Nori genome reveals adaptations in red seaweeds to the harsh intertidal environment.</title>
        <authorList>
            <person name="Wang D."/>
            <person name="Mao Y."/>
        </authorList>
    </citation>
    <scope>NUCLEOTIDE SEQUENCE</scope>
    <source>
        <tissue evidence="1">Gametophyte</tissue>
    </source>
</reference>
<gene>
    <name evidence="1" type="ORF">I4F81_004704</name>
</gene>
<keyword evidence="2" id="KW-1185">Reference proteome</keyword>
<comment type="caution">
    <text evidence="1">The sequence shown here is derived from an EMBL/GenBank/DDBJ whole genome shotgun (WGS) entry which is preliminary data.</text>
</comment>
<evidence type="ECO:0000313" key="1">
    <source>
        <dbReference type="EMBL" id="KAK1862128.1"/>
    </source>
</evidence>
<proteinExistence type="predicted"/>
<dbReference type="Proteomes" id="UP000798662">
    <property type="component" value="Chromosome 1"/>
</dbReference>
<dbReference type="EMBL" id="CM020618">
    <property type="protein sequence ID" value="KAK1862128.1"/>
    <property type="molecule type" value="Genomic_DNA"/>
</dbReference>